<evidence type="ECO:0000313" key="3">
    <source>
        <dbReference type="Proteomes" id="UP000596660"/>
    </source>
</evidence>
<accession>A0A803LIA4</accession>
<reference evidence="2" key="2">
    <citation type="submission" date="2021-03" db="UniProtKB">
        <authorList>
            <consortium name="EnsemblPlants"/>
        </authorList>
    </citation>
    <scope>IDENTIFICATION</scope>
</reference>
<proteinExistence type="predicted"/>
<keyword evidence="1" id="KW-0472">Membrane</keyword>
<feature type="transmembrane region" description="Helical" evidence="1">
    <location>
        <begin position="222"/>
        <end position="243"/>
    </location>
</feature>
<organism evidence="2 3">
    <name type="scientific">Chenopodium quinoa</name>
    <name type="common">Quinoa</name>
    <dbReference type="NCBI Taxonomy" id="63459"/>
    <lineage>
        <taxon>Eukaryota</taxon>
        <taxon>Viridiplantae</taxon>
        <taxon>Streptophyta</taxon>
        <taxon>Embryophyta</taxon>
        <taxon>Tracheophyta</taxon>
        <taxon>Spermatophyta</taxon>
        <taxon>Magnoliopsida</taxon>
        <taxon>eudicotyledons</taxon>
        <taxon>Gunneridae</taxon>
        <taxon>Pentapetalae</taxon>
        <taxon>Caryophyllales</taxon>
        <taxon>Chenopodiaceae</taxon>
        <taxon>Chenopodioideae</taxon>
        <taxon>Atripliceae</taxon>
        <taxon>Chenopodium</taxon>
    </lineage>
</organism>
<dbReference type="AlphaFoldDB" id="A0A803LIA4"/>
<dbReference type="OrthoDB" id="1722854at2759"/>
<dbReference type="PANTHER" id="PTHR33625">
    <property type="entry name" value="OS08G0179900 PROTEIN"/>
    <property type="match status" value="1"/>
</dbReference>
<dbReference type="Proteomes" id="UP000596660">
    <property type="component" value="Unplaced"/>
</dbReference>
<evidence type="ECO:0000256" key="1">
    <source>
        <dbReference type="SAM" id="Phobius"/>
    </source>
</evidence>
<dbReference type="RefSeq" id="XP_021756349.1">
    <property type="nucleotide sequence ID" value="XM_021900657.1"/>
</dbReference>
<evidence type="ECO:0000313" key="2">
    <source>
        <dbReference type="EnsemblPlants" id="AUR62013701-RA:cds"/>
    </source>
</evidence>
<dbReference type="Gramene" id="AUR62013701-RA">
    <property type="protein sequence ID" value="AUR62013701-RA:cds"/>
    <property type="gene ID" value="AUR62013701"/>
</dbReference>
<dbReference type="KEGG" id="cqi:110721495"/>
<keyword evidence="3" id="KW-1185">Reference proteome</keyword>
<dbReference type="EnsemblPlants" id="AUR62013701-RA">
    <property type="protein sequence ID" value="AUR62013701-RA:cds"/>
    <property type="gene ID" value="AUR62013701"/>
</dbReference>
<protein>
    <submittedName>
        <fullName evidence="2">Uncharacterized protein</fullName>
    </submittedName>
</protein>
<dbReference type="GeneID" id="110721495"/>
<gene>
    <name evidence="2" type="primary">LOC110721495</name>
</gene>
<dbReference type="PANTHER" id="PTHR33625:SF2">
    <property type="entry name" value="POST-SET DOMAIN-CONTAINING PROTEIN"/>
    <property type="match status" value="1"/>
</dbReference>
<keyword evidence="1" id="KW-1133">Transmembrane helix</keyword>
<reference evidence="2" key="1">
    <citation type="journal article" date="2017" name="Nature">
        <title>The genome of Chenopodium quinoa.</title>
        <authorList>
            <person name="Jarvis D.E."/>
            <person name="Ho Y.S."/>
            <person name="Lightfoot D.J."/>
            <person name="Schmoeckel S.M."/>
            <person name="Li B."/>
            <person name="Borm T.J.A."/>
            <person name="Ohyanagi H."/>
            <person name="Mineta K."/>
            <person name="Michell C.T."/>
            <person name="Saber N."/>
            <person name="Kharbatia N.M."/>
            <person name="Rupper R.R."/>
            <person name="Sharp A.R."/>
            <person name="Dally N."/>
            <person name="Boughton B.A."/>
            <person name="Woo Y.H."/>
            <person name="Gao G."/>
            <person name="Schijlen E.G.W.M."/>
            <person name="Guo X."/>
            <person name="Momin A.A."/>
            <person name="Negrao S."/>
            <person name="Al-Babili S."/>
            <person name="Gehring C."/>
            <person name="Roessner U."/>
            <person name="Jung C."/>
            <person name="Murphy K."/>
            <person name="Arold S.T."/>
            <person name="Gojobori T."/>
            <person name="van der Linden C.G."/>
            <person name="van Loo E.N."/>
            <person name="Jellen E.N."/>
            <person name="Maughan P.J."/>
            <person name="Tester M."/>
        </authorList>
    </citation>
    <scope>NUCLEOTIDE SEQUENCE [LARGE SCALE GENOMIC DNA]</scope>
    <source>
        <strain evidence="2">cv. PI 614886</strain>
    </source>
</reference>
<keyword evidence="1" id="KW-0812">Transmembrane</keyword>
<name>A0A803LIA4_CHEQI</name>
<sequence length="249" mass="27139">MSTFSKIFTFSFIRKDKMEEETGKTTPQIFNSFLTSTLADRNEIEGQISTDKFCISSVFGSVSTRAEADYSMTAIQSFMNLDSPRMLAENARFQQVEAAFQFMKTPGVQDMVKSVMCDIGIITAMLKNSAVQGLLRSLMPGNSAIRLINGTTNTAAALAADSSQPQGSQSEHSLVSMVLSWLLENIGSGLQGIFGTLRSLVDNTLESPQIENIGSGSNSGQVIHLTLFLSVINLLIVFVRRALKQKVMV</sequence>